<keyword evidence="7 9" id="KW-1133">Transmembrane helix</keyword>
<dbReference type="InterPro" id="IPR011527">
    <property type="entry name" value="ABC1_TM_dom"/>
</dbReference>
<dbReference type="AlphaFoldDB" id="A0A937FB86"/>
<dbReference type="FunFam" id="3.40.50.300:FF:000221">
    <property type="entry name" value="Multidrug ABC transporter ATP-binding protein"/>
    <property type="match status" value="1"/>
</dbReference>
<gene>
    <name evidence="12" type="ORF">JK634_02845</name>
</gene>
<keyword evidence="6 12" id="KW-0067">ATP-binding</keyword>
<dbReference type="InterPro" id="IPR039421">
    <property type="entry name" value="Type_1_exporter"/>
</dbReference>
<feature type="transmembrane region" description="Helical" evidence="9">
    <location>
        <begin position="125"/>
        <end position="149"/>
    </location>
</feature>
<evidence type="ECO:0000256" key="4">
    <source>
        <dbReference type="ARBA" id="ARBA00022692"/>
    </source>
</evidence>
<sequence>MNVLKEFIRPYKKECILGPIFKLIEAILELLLPAIMVLVIDNGIKNKDIDYVIKMGVLMLAMSILGFGSSLVCQHYAARASQGFGTNLREKLFLHILQLSSAEVDKLGKASLINRITNDINQLQVAVAMFIRLVIRAPFICIGAIFMSMLLDFKLSLILIVSTPIFGIVIYFIINKTSPLYTIYQSKLDKLGRTISDNLTGIRVIRAFAKVDLEKVKFNDANDELTNTIIKVGRISILLNPLTTLGMNIAVIIILWIGGIRINAGDLTQGEIIAFVNYIMQVLLALIVVSNLVIIFTKANSSAKRVIEVINITPSITSENIEKVIENSESPVVEFEDVSFRYSEAGNLALKNITLNINQGETIGIIGGTGSGKSTFVNLIARLYDASSGEIRIDGKDIKKYNLKELREKVAFVPQKSVLFSGSILSNIQLGNKKADMEDIKRSSRVAQIEEFIDNLPEGYNSEVNMEGRNFSGGQKQRLSIARAMARNSKILVLDDSSSALDFLTDYTLRKSIKEEKKDVTLIVISQRISSVKNSDRIIVFDNGEIVGVDTHKNLLMNCNVYKEIYSSQHLAKGEKI</sequence>
<keyword evidence="5" id="KW-0547">Nucleotide-binding</keyword>
<feature type="domain" description="ABC transmembrane type-1" evidence="11">
    <location>
        <begin position="16"/>
        <end position="298"/>
    </location>
</feature>
<evidence type="ECO:0000256" key="5">
    <source>
        <dbReference type="ARBA" id="ARBA00022741"/>
    </source>
</evidence>
<dbReference type="InterPro" id="IPR027417">
    <property type="entry name" value="P-loop_NTPase"/>
</dbReference>
<keyword evidence="3" id="KW-1003">Cell membrane</keyword>
<reference evidence="12" key="1">
    <citation type="submission" date="2021-01" db="EMBL/GenBank/DDBJ databases">
        <title>Genome public.</title>
        <authorList>
            <person name="Liu C."/>
            <person name="Sun Q."/>
        </authorList>
    </citation>
    <scope>NUCLEOTIDE SEQUENCE</scope>
    <source>
        <strain evidence="12">YIM B02565</strain>
    </source>
</reference>
<dbReference type="PANTHER" id="PTHR43394">
    <property type="entry name" value="ATP-DEPENDENT PERMEASE MDL1, MITOCHONDRIAL"/>
    <property type="match status" value="1"/>
</dbReference>
<feature type="domain" description="ABC transporter" evidence="10">
    <location>
        <begin position="333"/>
        <end position="568"/>
    </location>
</feature>
<feature type="transmembrane region" description="Helical" evidence="9">
    <location>
        <begin position="272"/>
        <end position="296"/>
    </location>
</feature>
<dbReference type="PROSITE" id="PS00211">
    <property type="entry name" value="ABC_TRANSPORTER_1"/>
    <property type="match status" value="1"/>
</dbReference>
<dbReference type="InterPro" id="IPR003593">
    <property type="entry name" value="AAA+_ATPase"/>
</dbReference>
<name>A0A937FB86_9CLOT</name>
<dbReference type="PANTHER" id="PTHR43394:SF1">
    <property type="entry name" value="ATP-BINDING CASSETTE SUB-FAMILY B MEMBER 10, MITOCHONDRIAL"/>
    <property type="match status" value="1"/>
</dbReference>
<dbReference type="PROSITE" id="PS50893">
    <property type="entry name" value="ABC_TRANSPORTER_2"/>
    <property type="match status" value="1"/>
</dbReference>
<keyword evidence="8 9" id="KW-0472">Membrane</keyword>
<comment type="caution">
    <text evidence="12">The sequence shown here is derived from an EMBL/GenBank/DDBJ whole genome shotgun (WGS) entry which is preliminary data.</text>
</comment>
<feature type="transmembrane region" description="Helical" evidence="9">
    <location>
        <begin position="155"/>
        <end position="174"/>
    </location>
</feature>
<evidence type="ECO:0000256" key="8">
    <source>
        <dbReference type="ARBA" id="ARBA00023136"/>
    </source>
</evidence>
<dbReference type="PROSITE" id="PS50929">
    <property type="entry name" value="ABC_TM1F"/>
    <property type="match status" value="1"/>
</dbReference>
<proteinExistence type="predicted"/>
<dbReference type="SUPFAM" id="SSF52540">
    <property type="entry name" value="P-loop containing nucleoside triphosphate hydrolases"/>
    <property type="match status" value="1"/>
</dbReference>
<evidence type="ECO:0000259" key="11">
    <source>
        <dbReference type="PROSITE" id="PS50929"/>
    </source>
</evidence>
<evidence type="ECO:0000256" key="1">
    <source>
        <dbReference type="ARBA" id="ARBA00004651"/>
    </source>
</evidence>
<keyword evidence="2" id="KW-0813">Transport</keyword>
<evidence type="ECO:0000313" key="12">
    <source>
        <dbReference type="EMBL" id="MBL4930729.1"/>
    </source>
</evidence>
<evidence type="ECO:0000259" key="10">
    <source>
        <dbReference type="PROSITE" id="PS50893"/>
    </source>
</evidence>
<dbReference type="Proteomes" id="UP000623681">
    <property type="component" value="Unassembled WGS sequence"/>
</dbReference>
<dbReference type="CDD" id="cd18548">
    <property type="entry name" value="ABC_6TM_Tm287_like"/>
    <property type="match status" value="1"/>
</dbReference>
<evidence type="ECO:0000256" key="7">
    <source>
        <dbReference type="ARBA" id="ARBA00022989"/>
    </source>
</evidence>
<dbReference type="Pfam" id="PF00664">
    <property type="entry name" value="ABC_membrane"/>
    <property type="match status" value="1"/>
</dbReference>
<dbReference type="GO" id="GO:0005524">
    <property type="term" value="F:ATP binding"/>
    <property type="evidence" value="ECO:0007669"/>
    <property type="project" value="UniProtKB-KW"/>
</dbReference>
<evidence type="ECO:0000256" key="6">
    <source>
        <dbReference type="ARBA" id="ARBA00022840"/>
    </source>
</evidence>
<dbReference type="Gene3D" id="3.40.50.300">
    <property type="entry name" value="P-loop containing nucleotide triphosphate hydrolases"/>
    <property type="match status" value="1"/>
</dbReference>
<accession>A0A937FB86</accession>
<evidence type="ECO:0000256" key="2">
    <source>
        <dbReference type="ARBA" id="ARBA00022448"/>
    </source>
</evidence>
<dbReference type="GO" id="GO:0016887">
    <property type="term" value="F:ATP hydrolysis activity"/>
    <property type="evidence" value="ECO:0007669"/>
    <property type="project" value="InterPro"/>
</dbReference>
<keyword evidence="13" id="KW-1185">Reference proteome</keyword>
<keyword evidence="4 9" id="KW-0812">Transmembrane</keyword>
<evidence type="ECO:0000313" key="13">
    <source>
        <dbReference type="Proteomes" id="UP000623681"/>
    </source>
</evidence>
<dbReference type="Gene3D" id="1.20.1560.10">
    <property type="entry name" value="ABC transporter type 1, transmembrane domain"/>
    <property type="match status" value="1"/>
</dbReference>
<feature type="transmembrane region" description="Helical" evidence="9">
    <location>
        <begin position="237"/>
        <end position="260"/>
    </location>
</feature>
<dbReference type="Pfam" id="PF00005">
    <property type="entry name" value="ABC_tran"/>
    <property type="match status" value="1"/>
</dbReference>
<evidence type="ECO:0000256" key="3">
    <source>
        <dbReference type="ARBA" id="ARBA00022475"/>
    </source>
</evidence>
<evidence type="ECO:0000256" key="9">
    <source>
        <dbReference type="SAM" id="Phobius"/>
    </source>
</evidence>
<dbReference type="RefSeq" id="WP_202766112.1">
    <property type="nucleotide sequence ID" value="NZ_JAESWA010000015.1"/>
</dbReference>
<feature type="transmembrane region" description="Helical" evidence="9">
    <location>
        <begin position="20"/>
        <end position="40"/>
    </location>
</feature>
<dbReference type="SUPFAM" id="SSF90123">
    <property type="entry name" value="ABC transporter transmembrane region"/>
    <property type="match status" value="1"/>
</dbReference>
<dbReference type="InterPro" id="IPR003439">
    <property type="entry name" value="ABC_transporter-like_ATP-bd"/>
</dbReference>
<comment type="subcellular location">
    <subcellularLocation>
        <location evidence="1">Cell membrane</location>
        <topology evidence="1">Multi-pass membrane protein</topology>
    </subcellularLocation>
</comment>
<dbReference type="SMART" id="SM00382">
    <property type="entry name" value="AAA"/>
    <property type="match status" value="1"/>
</dbReference>
<protein>
    <submittedName>
        <fullName evidence="12">ABC transporter ATP-binding protein</fullName>
    </submittedName>
</protein>
<dbReference type="GO" id="GO:0015421">
    <property type="term" value="F:ABC-type oligopeptide transporter activity"/>
    <property type="evidence" value="ECO:0007669"/>
    <property type="project" value="TreeGrafter"/>
</dbReference>
<dbReference type="GO" id="GO:0005886">
    <property type="term" value="C:plasma membrane"/>
    <property type="evidence" value="ECO:0007669"/>
    <property type="project" value="UniProtKB-SubCell"/>
</dbReference>
<feature type="transmembrane region" description="Helical" evidence="9">
    <location>
        <begin position="52"/>
        <end position="73"/>
    </location>
</feature>
<organism evidence="12 13">
    <name type="scientific">Clostridium paridis</name>
    <dbReference type="NCBI Taxonomy" id="2803863"/>
    <lineage>
        <taxon>Bacteria</taxon>
        <taxon>Bacillati</taxon>
        <taxon>Bacillota</taxon>
        <taxon>Clostridia</taxon>
        <taxon>Eubacteriales</taxon>
        <taxon>Clostridiaceae</taxon>
        <taxon>Clostridium</taxon>
    </lineage>
</organism>
<dbReference type="InterPro" id="IPR017871">
    <property type="entry name" value="ABC_transporter-like_CS"/>
</dbReference>
<dbReference type="EMBL" id="JAESWA010000015">
    <property type="protein sequence ID" value="MBL4930729.1"/>
    <property type="molecule type" value="Genomic_DNA"/>
</dbReference>
<dbReference type="InterPro" id="IPR036640">
    <property type="entry name" value="ABC1_TM_sf"/>
</dbReference>